<dbReference type="OrthoDB" id="6359816at2759"/>
<dbReference type="InterPro" id="IPR011333">
    <property type="entry name" value="SKP1/BTB/POZ_sf"/>
</dbReference>
<sequence>MNDSDYRVDTVSRLAQWRVDNFGSASYRKSDPFRIGKWNWHLVLEKNRNLIIKLFPEIPKLARDNLPIASFNIRVISLSGGRKTLVHPEIRDKQLRSGEGFVWVLDVKLTGRFIVDLEFLDLKTASPNGGENQSLGSEGFTQNNTNSTTLSSVGRMLSESIHTDIIICASNGTIGAHRAVLAARSSVFHSMFSHNLKEKEMSVINITDISIEACEAFLSYIYSNIKHQDFINHRLDLIRAADKYDISDLKDACEESLIEDIDTKNVLERLQSASMYRLPKLKICCIQYLVKFGKIFDVSEEFNAFIQSGDRDLICEVVNEILSVWKGF</sequence>
<reference evidence="3 4" key="1">
    <citation type="submission" date="2019-05" db="EMBL/GenBank/DDBJ databases">
        <title>Mikania micrantha, genome provides insights into the molecular mechanism of rapid growth.</title>
        <authorList>
            <person name="Liu B."/>
        </authorList>
    </citation>
    <scope>NUCLEOTIDE SEQUENCE [LARGE SCALE GENOMIC DNA]</scope>
    <source>
        <strain evidence="3">NLD-2019</strain>
        <tissue evidence="3">Leaf</tissue>
    </source>
</reference>
<dbReference type="PANTHER" id="PTHR46672">
    <property type="entry name" value="OS08G0495500 PROTEIN-RELATED"/>
    <property type="match status" value="1"/>
</dbReference>
<dbReference type="EMBL" id="SZYD01000013">
    <property type="protein sequence ID" value="KAD4386332.1"/>
    <property type="molecule type" value="Genomic_DNA"/>
</dbReference>
<accession>A0A5N6N8R9</accession>
<dbReference type="InterPro" id="IPR000210">
    <property type="entry name" value="BTB/POZ_dom"/>
</dbReference>
<protein>
    <recommendedName>
        <fullName evidence="2">BTB domain-containing protein</fullName>
    </recommendedName>
</protein>
<dbReference type="PROSITE" id="PS50097">
    <property type="entry name" value="BTB"/>
    <property type="match status" value="1"/>
</dbReference>
<feature type="domain" description="BTB" evidence="2">
    <location>
        <begin position="163"/>
        <end position="224"/>
    </location>
</feature>
<dbReference type="SMART" id="SM00225">
    <property type="entry name" value="BTB"/>
    <property type="match status" value="1"/>
</dbReference>
<dbReference type="Proteomes" id="UP000326396">
    <property type="component" value="Linkage Group LG3"/>
</dbReference>
<dbReference type="PANTHER" id="PTHR46672:SF7">
    <property type="entry name" value="CHROMATIN REMODELING &amp; TRANSCRIPTION REGULATOR BTB-POZ FAMILY"/>
    <property type="match status" value="1"/>
</dbReference>
<organism evidence="3 4">
    <name type="scientific">Mikania micrantha</name>
    <name type="common">bitter vine</name>
    <dbReference type="NCBI Taxonomy" id="192012"/>
    <lineage>
        <taxon>Eukaryota</taxon>
        <taxon>Viridiplantae</taxon>
        <taxon>Streptophyta</taxon>
        <taxon>Embryophyta</taxon>
        <taxon>Tracheophyta</taxon>
        <taxon>Spermatophyta</taxon>
        <taxon>Magnoliopsida</taxon>
        <taxon>eudicotyledons</taxon>
        <taxon>Gunneridae</taxon>
        <taxon>Pentapetalae</taxon>
        <taxon>asterids</taxon>
        <taxon>campanulids</taxon>
        <taxon>Asterales</taxon>
        <taxon>Asteraceae</taxon>
        <taxon>Asteroideae</taxon>
        <taxon>Heliantheae alliance</taxon>
        <taxon>Eupatorieae</taxon>
        <taxon>Mikania</taxon>
    </lineage>
</organism>
<name>A0A5N6N8R9_9ASTR</name>
<evidence type="ECO:0000313" key="3">
    <source>
        <dbReference type="EMBL" id="KAD4386332.1"/>
    </source>
</evidence>
<evidence type="ECO:0000259" key="2">
    <source>
        <dbReference type="PROSITE" id="PS50097"/>
    </source>
</evidence>
<proteinExistence type="predicted"/>
<gene>
    <name evidence="3" type="ORF">E3N88_26501</name>
</gene>
<evidence type="ECO:0000313" key="4">
    <source>
        <dbReference type="Proteomes" id="UP000326396"/>
    </source>
</evidence>
<dbReference type="InterPro" id="IPR044714">
    <property type="entry name" value="AtSIBP1-like"/>
</dbReference>
<comment type="caution">
    <text evidence="3">The sequence shown here is derived from an EMBL/GenBank/DDBJ whole genome shotgun (WGS) entry which is preliminary data.</text>
</comment>
<dbReference type="CDD" id="cd18186">
    <property type="entry name" value="BTB_POZ_ZBTB_KLHL-like"/>
    <property type="match status" value="1"/>
</dbReference>
<comment type="pathway">
    <text evidence="1">Protein modification; protein ubiquitination.</text>
</comment>
<keyword evidence="4" id="KW-1185">Reference proteome</keyword>
<dbReference type="AlphaFoldDB" id="A0A5N6N8R9"/>
<dbReference type="SUPFAM" id="SSF54695">
    <property type="entry name" value="POZ domain"/>
    <property type="match status" value="1"/>
</dbReference>
<dbReference type="Gene3D" id="3.30.710.10">
    <property type="entry name" value="Potassium Channel Kv1.1, Chain A"/>
    <property type="match status" value="1"/>
</dbReference>
<evidence type="ECO:0000256" key="1">
    <source>
        <dbReference type="ARBA" id="ARBA00004906"/>
    </source>
</evidence>
<dbReference type="Pfam" id="PF00651">
    <property type="entry name" value="BTB"/>
    <property type="match status" value="1"/>
</dbReference>